<keyword evidence="7 13" id="KW-0727">SH2 domain</keyword>
<name>A0A8C8FSY5_ONCTS</name>
<dbReference type="FunFam" id="1.10.532.10:FF:000001">
    <property type="entry name" value="Signal transducer and activator of transcription"/>
    <property type="match status" value="1"/>
</dbReference>
<dbReference type="InterPro" id="IPR012345">
    <property type="entry name" value="STAT_TF_DNA-bd_N"/>
</dbReference>
<feature type="domain" description="SH2" evidence="15">
    <location>
        <begin position="511"/>
        <end position="564"/>
    </location>
</feature>
<dbReference type="Ensembl" id="ENSOTST00005042615.2">
    <property type="protein sequence ID" value="ENSOTSP00005039171.2"/>
    <property type="gene ID" value="ENSOTSG00005019214.2"/>
</dbReference>
<evidence type="ECO:0000256" key="13">
    <source>
        <dbReference type="PROSITE-ProRule" id="PRU00191"/>
    </source>
</evidence>
<evidence type="ECO:0000256" key="9">
    <source>
        <dbReference type="ARBA" id="ARBA00023125"/>
    </source>
</evidence>
<evidence type="ECO:0000256" key="2">
    <source>
        <dbReference type="ARBA" id="ARBA00004496"/>
    </source>
</evidence>
<dbReference type="InterPro" id="IPR048988">
    <property type="entry name" value="STAT_linker"/>
</dbReference>
<dbReference type="GeneTree" id="ENSGT01050000244905"/>
<dbReference type="InterPro" id="IPR013801">
    <property type="entry name" value="STAT_TF_DNA-bd"/>
</dbReference>
<evidence type="ECO:0000256" key="3">
    <source>
        <dbReference type="ARBA" id="ARBA00005586"/>
    </source>
</evidence>
<keyword evidence="5 14" id="KW-0597">Phosphoprotein</keyword>
<comment type="subcellular location">
    <subcellularLocation>
        <location evidence="2 14">Cytoplasm</location>
    </subcellularLocation>
    <subcellularLocation>
        <location evidence="1 14">Nucleus</location>
    </subcellularLocation>
</comment>
<evidence type="ECO:0000256" key="12">
    <source>
        <dbReference type="ARBA" id="ARBA00023242"/>
    </source>
</evidence>
<dbReference type="SUPFAM" id="SSF47655">
    <property type="entry name" value="STAT"/>
    <property type="match status" value="1"/>
</dbReference>
<dbReference type="PROSITE" id="PS50001">
    <property type="entry name" value="SH2"/>
    <property type="match status" value="1"/>
</dbReference>
<keyword evidence="17" id="KW-1185">Reference proteome</keyword>
<dbReference type="GO" id="GO:0005737">
    <property type="term" value="C:cytoplasm"/>
    <property type="evidence" value="ECO:0007669"/>
    <property type="project" value="UniProtKB-SubCell"/>
</dbReference>
<dbReference type="SUPFAM" id="SSF55550">
    <property type="entry name" value="SH2 domain"/>
    <property type="match status" value="1"/>
</dbReference>
<comment type="similarity">
    <text evidence="3 14">Belongs to the transcription factor STAT family.</text>
</comment>
<dbReference type="InterPro" id="IPR015988">
    <property type="entry name" value="STAT_TF_CC"/>
</dbReference>
<dbReference type="Pfam" id="PF12162">
    <property type="entry name" value="STAT1_TAZ2bind"/>
    <property type="match status" value="1"/>
</dbReference>
<keyword evidence="10 14" id="KW-0010">Activator</keyword>
<dbReference type="InterPro" id="IPR000980">
    <property type="entry name" value="SH2"/>
</dbReference>
<dbReference type="Pfam" id="PF21354">
    <property type="entry name" value="STAT_linker"/>
    <property type="match status" value="1"/>
</dbReference>
<keyword evidence="9 14" id="KW-0238">DNA-binding</keyword>
<dbReference type="InterPro" id="IPR038295">
    <property type="entry name" value="STAT1_C_sf"/>
</dbReference>
<evidence type="ECO:0000256" key="10">
    <source>
        <dbReference type="ARBA" id="ARBA00023159"/>
    </source>
</evidence>
<dbReference type="Gene3D" id="6.10.250.3310">
    <property type="entry name" value="signal transducer and activator of transcription 1"/>
    <property type="match status" value="1"/>
</dbReference>
<protein>
    <recommendedName>
        <fullName evidence="14">Signal transducer and activator of transcription</fullName>
    </recommendedName>
</protein>
<dbReference type="Pfam" id="PF02865">
    <property type="entry name" value="STAT_int"/>
    <property type="match status" value="1"/>
</dbReference>
<evidence type="ECO:0000259" key="15">
    <source>
        <dbReference type="PROSITE" id="PS50001"/>
    </source>
</evidence>
<organism evidence="16 17">
    <name type="scientific">Oncorhynchus tshawytscha</name>
    <name type="common">Chinook salmon</name>
    <name type="synonym">Salmo tshawytscha</name>
    <dbReference type="NCBI Taxonomy" id="74940"/>
    <lineage>
        <taxon>Eukaryota</taxon>
        <taxon>Metazoa</taxon>
        <taxon>Chordata</taxon>
        <taxon>Craniata</taxon>
        <taxon>Vertebrata</taxon>
        <taxon>Euteleostomi</taxon>
        <taxon>Actinopterygii</taxon>
        <taxon>Neopterygii</taxon>
        <taxon>Teleostei</taxon>
        <taxon>Protacanthopterygii</taxon>
        <taxon>Salmoniformes</taxon>
        <taxon>Salmonidae</taxon>
        <taxon>Salmoninae</taxon>
        <taxon>Oncorhynchus</taxon>
    </lineage>
</organism>
<dbReference type="Gene3D" id="1.10.532.10">
    <property type="entry name" value="STAT transcription factor, N-terminal domain"/>
    <property type="match status" value="1"/>
</dbReference>
<dbReference type="PANTHER" id="PTHR11801">
    <property type="entry name" value="SIGNAL TRANSDUCER AND ACTIVATOR OF TRANSCRIPTION"/>
    <property type="match status" value="1"/>
</dbReference>
<dbReference type="FunFam" id="1.10.238.10:FF:000012">
    <property type="entry name" value="Signal transducer and activator of transcription"/>
    <property type="match status" value="1"/>
</dbReference>
<dbReference type="InterPro" id="IPR036860">
    <property type="entry name" value="SH2_dom_sf"/>
</dbReference>
<keyword evidence="6" id="KW-0007">Acetylation</keyword>
<dbReference type="GO" id="GO:0005634">
    <property type="term" value="C:nucleus"/>
    <property type="evidence" value="ECO:0007669"/>
    <property type="project" value="UniProtKB-SubCell"/>
</dbReference>
<dbReference type="SMART" id="SM00964">
    <property type="entry name" value="STAT_int"/>
    <property type="match status" value="1"/>
</dbReference>
<dbReference type="SUPFAM" id="SSF48092">
    <property type="entry name" value="Transcription factor STAT-4 N-domain"/>
    <property type="match status" value="1"/>
</dbReference>
<accession>A0A8C8FSY5</accession>
<dbReference type="Gene3D" id="1.10.238.10">
    <property type="entry name" value="EF-hand"/>
    <property type="match status" value="1"/>
</dbReference>
<evidence type="ECO:0000313" key="17">
    <source>
        <dbReference type="Proteomes" id="UP000694402"/>
    </source>
</evidence>
<dbReference type="InterPro" id="IPR022752">
    <property type="entry name" value="STAT1_TAZ2-bd_C"/>
</dbReference>
<evidence type="ECO:0000256" key="6">
    <source>
        <dbReference type="ARBA" id="ARBA00022990"/>
    </source>
</evidence>
<evidence type="ECO:0000256" key="5">
    <source>
        <dbReference type="ARBA" id="ARBA00022553"/>
    </source>
</evidence>
<evidence type="ECO:0000256" key="14">
    <source>
        <dbReference type="RuleBase" id="RU046415"/>
    </source>
</evidence>
<reference evidence="16" key="1">
    <citation type="submission" date="2025-08" db="UniProtKB">
        <authorList>
            <consortium name="Ensembl"/>
        </authorList>
    </citation>
    <scope>IDENTIFICATION</scope>
</reference>
<dbReference type="Pfam" id="PF02864">
    <property type="entry name" value="STAT_bind"/>
    <property type="match status" value="1"/>
</dbReference>
<evidence type="ECO:0000256" key="4">
    <source>
        <dbReference type="ARBA" id="ARBA00022490"/>
    </source>
</evidence>
<evidence type="ECO:0000256" key="7">
    <source>
        <dbReference type="ARBA" id="ARBA00022999"/>
    </source>
</evidence>
<dbReference type="Proteomes" id="UP000694402">
    <property type="component" value="Unassembled WGS sequence"/>
</dbReference>
<dbReference type="AlphaFoldDB" id="A0A8C8FSY5"/>
<evidence type="ECO:0000256" key="11">
    <source>
        <dbReference type="ARBA" id="ARBA00023163"/>
    </source>
</evidence>
<dbReference type="GO" id="GO:0019221">
    <property type="term" value="P:cytokine-mediated signaling pathway"/>
    <property type="evidence" value="ECO:0007669"/>
    <property type="project" value="UniProtKB-ARBA"/>
</dbReference>
<evidence type="ECO:0000313" key="16">
    <source>
        <dbReference type="Ensembl" id="ENSOTSP00005039171.2"/>
    </source>
</evidence>
<sequence length="693" mass="79503">MAQWFQLQQLDSKYLEQVDQLYDDNFPMEIRQYLSAWIESHDWDMVATSDSLAVVRFHDLLAQLDVQYSRFALENNFLLQHNIRKIKRNLQDHFQEDPLQMAMIICNCLKEEKKILASIIKKEVRHRSFMTIKMCDFCPLQVSEHEIKSLEDQQDEHDFKKKTLQSRGTVGVSLVLVSFNSLGLGHKTRLVVVNQISDILCLAEQIQFNLVTVEVPEWKHRQQIACIGGPPNACLDQLQIWFTAVAEGLQQVRQQLKMLQELEQKYTYENDPVTQGKSALEERALALFKYLIVNSIVVERQPCMPTHPQRPMVLKTGCYTLQTQCVMNMEESNGSLAAEFRHLQLKEQKITGNRSNEGPLIVTEELHSISFETQLCQPGLQVELETMSLPIVVISNISQLPSAWASVMWYNMLTCESKNLSFFLSPPQATWNQLSNVLSWQFSSITKRGLNDEQLSMLGDKLLGESYSGNPNGLIPWTKFCKQNVNEKSFPFWLWIEGILDLIKRHLLCLWNDGCIMGFVSKEREKALLKDKEPGTFLLRFSESSREGAITFTWVEGSNNDVHFHTVEPYTKKELAAVTFPDILRNYKVMAAENIPENPLLYLYPNIPKESAFTRYYSRPTEAAEPMELESASEAGYIKTELISVSEVHPSRLQDAMLPMSPEVYGVLTRIINPDEIENVVGYSQTAPATHTD</sequence>
<dbReference type="FunFam" id="3.30.505.10:FF:000003">
    <property type="entry name" value="Signal transducer and activator of transcription"/>
    <property type="match status" value="1"/>
</dbReference>
<dbReference type="InterPro" id="IPR013800">
    <property type="entry name" value="STAT_TF_alpha"/>
</dbReference>
<dbReference type="InterPro" id="IPR013799">
    <property type="entry name" value="STAT_TF_prot_interaction"/>
</dbReference>
<dbReference type="SUPFAM" id="SSF49417">
    <property type="entry name" value="p53-like transcription factors"/>
    <property type="match status" value="1"/>
</dbReference>
<dbReference type="InterPro" id="IPR008967">
    <property type="entry name" value="p53-like_TF_DNA-bd_sf"/>
</dbReference>
<reference evidence="16" key="2">
    <citation type="submission" date="2025-09" db="UniProtKB">
        <authorList>
            <consortium name="Ensembl"/>
        </authorList>
    </citation>
    <scope>IDENTIFICATION</scope>
</reference>
<dbReference type="Gene3D" id="1.20.1050.20">
    <property type="entry name" value="STAT transcription factor, all-alpha domain"/>
    <property type="match status" value="1"/>
</dbReference>
<dbReference type="GO" id="GO:0003700">
    <property type="term" value="F:DNA-binding transcription factor activity"/>
    <property type="evidence" value="ECO:0007669"/>
    <property type="project" value="InterPro"/>
</dbReference>
<dbReference type="FunFam" id="1.20.1050.20:FF:000001">
    <property type="entry name" value="Signal transducer and activator of transcription"/>
    <property type="match status" value="1"/>
</dbReference>
<keyword evidence="11 14" id="KW-0804">Transcription</keyword>
<dbReference type="InterPro" id="IPR001217">
    <property type="entry name" value="STAT"/>
</dbReference>
<keyword evidence="4 14" id="KW-0963">Cytoplasm</keyword>
<dbReference type="Pfam" id="PF00017">
    <property type="entry name" value="SH2"/>
    <property type="match status" value="1"/>
</dbReference>
<dbReference type="GO" id="GO:0003677">
    <property type="term" value="F:DNA binding"/>
    <property type="evidence" value="ECO:0007669"/>
    <property type="project" value="UniProtKB-KW"/>
</dbReference>
<keyword evidence="8 14" id="KW-0805">Transcription regulation</keyword>
<proteinExistence type="inferred from homology"/>
<dbReference type="Pfam" id="PF01017">
    <property type="entry name" value="STAT_alpha"/>
    <property type="match status" value="1"/>
</dbReference>
<evidence type="ECO:0000256" key="1">
    <source>
        <dbReference type="ARBA" id="ARBA00004123"/>
    </source>
</evidence>
<keyword evidence="12 14" id="KW-0539">Nucleus</keyword>
<dbReference type="Gene3D" id="2.60.40.630">
    <property type="entry name" value="STAT transcription factor, DNA-binding domain"/>
    <property type="match status" value="2"/>
</dbReference>
<gene>
    <name evidence="16" type="primary">STAT1</name>
</gene>
<dbReference type="InterPro" id="IPR036535">
    <property type="entry name" value="STAT_N_sf"/>
</dbReference>
<evidence type="ECO:0000256" key="8">
    <source>
        <dbReference type="ARBA" id="ARBA00023015"/>
    </source>
</evidence>
<dbReference type="Gene3D" id="3.30.505.10">
    <property type="entry name" value="SH2 domain"/>
    <property type="match status" value="1"/>
</dbReference>